<dbReference type="Proteomes" id="UP000682877">
    <property type="component" value="Chromosome 6"/>
</dbReference>
<protein>
    <submittedName>
        <fullName evidence="2">Uncharacterized protein</fullName>
    </submittedName>
</protein>
<name>A0A8S2AM34_ARAAE</name>
<keyword evidence="1" id="KW-1133">Transmembrane helix</keyword>
<evidence type="ECO:0000256" key="1">
    <source>
        <dbReference type="SAM" id="Phobius"/>
    </source>
</evidence>
<proteinExistence type="predicted"/>
<reference evidence="2" key="1">
    <citation type="submission" date="2021-01" db="EMBL/GenBank/DDBJ databases">
        <authorList>
            <person name="Bezrukov I."/>
        </authorList>
    </citation>
    <scope>NUCLEOTIDE SEQUENCE</scope>
</reference>
<keyword evidence="3" id="KW-1185">Reference proteome</keyword>
<evidence type="ECO:0000313" key="3">
    <source>
        <dbReference type="Proteomes" id="UP000682877"/>
    </source>
</evidence>
<keyword evidence="1" id="KW-0472">Membrane</keyword>
<dbReference type="AlphaFoldDB" id="A0A8S2AM34"/>
<accession>A0A8S2AM34</accession>
<feature type="transmembrane region" description="Helical" evidence="1">
    <location>
        <begin position="47"/>
        <end position="71"/>
    </location>
</feature>
<dbReference type="EMBL" id="LR999456">
    <property type="protein sequence ID" value="CAE6114367.1"/>
    <property type="molecule type" value="Genomic_DNA"/>
</dbReference>
<sequence length="238" mass="25860">MTRSLCTSCGLRSRHCQCHQQVSTAPNANANGNNGERAFKLTPASFCVLYLMYTLALFGFSFTFSMCTVVIPEKLSGSCYLDVFADSFSVSNASNANATADWNIGFTTRNPGNGCKVSLHTIKSRLLRGGKLISESSTPDYFGLLIARKINDVPLPFVVFKTVPTPSNGVVWDLRVEVVSSFKRTGRAGHGDGFLVVTCSNIPVNFTADPAGNVNGSLIGYMRPCEYLVQEEYTDTSF</sequence>
<keyword evidence="1" id="KW-0812">Transmembrane</keyword>
<organism evidence="2 3">
    <name type="scientific">Arabidopsis arenosa</name>
    <name type="common">Sand rock-cress</name>
    <name type="synonym">Cardaminopsis arenosa</name>
    <dbReference type="NCBI Taxonomy" id="38785"/>
    <lineage>
        <taxon>Eukaryota</taxon>
        <taxon>Viridiplantae</taxon>
        <taxon>Streptophyta</taxon>
        <taxon>Embryophyta</taxon>
        <taxon>Tracheophyta</taxon>
        <taxon>Spermatophyta</taxon>
        <taxon>Magnoliopsida</taxon>
        <taxon>eudicotyledons</taxon>
        <taxon>Gunneridae</taxon>
        <taxon>Pentapetalae</taxon>
        <taxon>rosids</taxon>
        <taxon>malvids</taxon>
        <taxon>Brassicales</taxon>
        <taxon>Brassicaceae</taxon>
        <taxon>Camelineae</taxon>
        <taxon>Arabidopsis</taxon>
    </lineage>
</organism>
<gene>
    <name evidence="2" type="ORF">AARE701A_LOCUS15838</name>
</gene>
<evidence type="ECO:0000313" key="2">
    <source>
        <dbReference type="EMBL" id="CAE6114367.1"/>
    </source>
</evidence>